<protein>
    <submittedName>
        <fullName evidence="1">Uncharacterized protein</fullName>
    </submittedName>
</protein>
<sequence length="91" mass="9954">MTVGRTAASAPSAWPCVAGAVVTECSRMERREKKEATSELSQRKVSSRRRCAACAISSRGRRPSTGWSKIMSACELGVRYFVYMGCCVMPL</sequence>
<proteinExistence type="predicted"/>
<evidence type="ECO:0000313" key="1">
    <source>
        <dbReference type="EMBL" id="MXU86390.1"/>
    </source>
</evidence>
<reference evidence="1" key="1">
    <citation type="submission" date="2019-12" db="EMBL/GenBank/DDBJ databases">
        <title>An insight into the sialome of adult female Ixodes ricinus ticks feeding for 6 days.</title>
        <authorList>
            <person name="Perner J."/>
            <person name="Ribeiro J.M.C."/>
        </authorList>
    </citation>
    <scope>NUCLEOTIDE SEQUENCE</scope>
    <source>
        <strain evidence="1">Semi-engorged</strain>
        <tissue evidence="1">Salivary glands</tissue>
    </source>
</reference>
<dbReference type="AlphaFoldDB" id="A0A6B0UC10"/>
<accession>A0A6B0UC10</accession>
<dbReference type="EMBL" id="GIFC01004307">
    <property type="protein sequence ID" value="MXU86390.1"/>
    <property type="molecule type" value="Transcribed_RNA"/>
</dbReference>
<name>A0A6B0UC10_IXORI</name>
<organism evidence="1">
    <name type="scientific">Ixodes ricinus</name>
    <name type="common">Common tick</name>
    <name type="synonym">Acarus ricinus</name>
    <dbReference type="NCBI Taxonomy" id="34613"/>
    <lineage>
        <taxon>Eukaryota</taxon>
        <taxon>Metazoa</taxon>
        <taxon>Ecdysozoa</taxon>
        <taxon>Arthropoda</taxon>
        <taxon>Chelicerata</taxon>
        <taxon>Arachnida</taxon>
        <taxon>Acari</taxon>
        <taxon>Parasitiformes</taxon>
        <taxon>Ixodida</taxon>
        <taxon>Ixodoidea</taxon>
        <taxon>Ixodidae</taxon>
        <taxon>Ixodinae</taxon>
        <taxon>Ixodes</taxon>
    </lineage>
</organism>